<dbReference type="GO" id="GO:0050897">
    <property type="term" value="F:cobalt ion binding"/>
    <property type="evidence" value="ECO:0007669"/>
    <property type="project" value="TreeGrafter"/>
</dbReference>
<dbReference type="AlphaFoldDB" id="A0A0R0AQ80"/>
<dbReference type="Pfam" id="PF01544">
    <property type="entry name" value="CorA"/>
    <property type="match status" value="1"/>
</dbReference>
<dbReference type="CDD" id="cd12834">
    <property type="entry name" value="ZntB_u1"/>
    <property type="match status" value="1"/>
</dbReference>
<evidence type="ECO:0000256" key="5">
    <source>
        <dbReference type="ARBA" id="ARBA00022519"/>
    </source>
</evidence>
<keyword evidence="4" id="KW-1003">Cell membrane</keyword>
<reference evidence="12 13" key="1">
    <citation type="submission" date="2015-10" db="EMBL/GenBank/DDBJ databases">
        <title>Genome sequencing and analysis of members of genus Stenotrophomonas.</title>
        <authorList>
            <person name="Patil P.P."/>
            <person name="Midha S."/>
            <person name="Patil P.B."/>
        </authorList>
    </citation>
    <scope>NUCLEOTIDE SEQUENCE [LARGE SCALE GENOMIC DNA]</scope>
    <source>
        <strain evidence="12 13">JCM 16536</strain>
    </source>
</reference>
<dbReference type="Proteomes" id="UP000051802">
    <property type="component" value="Unassembled WGS sequence"/>
</dbReference>
<evidence type="ECO:0000313" key="12">
    <source>
        <dbReference type="EMBL" id="KRG43255.1"/>
    </source>
</evidence>
<dbReference type="STRING" id="676599.ARC20_00675"/>
<keyword evidence="13" id="KW-1185">Reference proteome</keyword>
<dbReference type="RefSeq" id="WP_057646491.1">
    <property type="nucleotide sequence ID" value="NZ_LLXU01000076.1"/>
</dbReference>
<gene>
    <name evidence="12" type="ORF">ARC20_00675</name>
</gene>
<dbReference type="OrthoDB" id="9803484at2"/>
<evidence type="ECO:0000256" key="11">
    <source>
        <dbReference type="SAM" id="Phobius"/>
    </source>
</evidence>
<dbReference type="PANTHER" id="PTHR46494">
    <property type="entry name" value="CORA FAMILY METAL ION TRANSPORTER (EUROFUNG)"/>
    <property type="match status" value="1"/>
</dbReference>
<keyword evidence="6 11" id="KW-0812">Transmembrane</keyword>
<accession>A0A0R0AQ80</accession>
<organism evidence="12 13">
    <name type="scientific">Stenotrophomonas panacihumi</name>
    <dbReference type="NCBI Taxonomy" id="676599"/>
    <lineage>
        <taxon>Bacteria</taxon>
        <taxon>Pseudomonadati</taxon>
        <taxon>Pseudomonadota</taxon>
        <taxon>Gammaproteobacteria</taxon>
        <taxon>Lysobacterales</taxon>
        <taxon>Lysobacteraceae</taxon>
        <taxon>Stenotrophomonas</taxon>
    </lineage>
</organism>
<comment type="caution">
    <text evidence="12">The sequence shown here is derived from an EMBL/GenBank/DDBJ whole genome shotgun (WGS) entry which is preliminary data.</text>
</comment>
<name>A0A0R0AQ80_9GAMM</name>
<evidence type="ECO:0000256" key="1">
    <source>
        <dbReference type="ARBA" id="ARBA00004651"/>
    </source>
</evidence>
<keyword evidence="9" id="KW-0406">Ion transport</keyword>
<evidence type="ECO:0000256" key="9">
    <source>
        <dbReference type="ARBA" id="ARBA00023065"/>
    </source>
</evidence>
<evidence type="ECO:0000313" key="13">
    <source>
        <dbReference type="Proteomes" id="UP000051802"/>
    </source>
</evidence>
<keyword evidence="7" id="KW-0862">Zinc</keyword>
<evidence type="ECO:0000256" key="6">
    <source>
        <dbReference type="ARBA" id="ARBA00022692"/>
    </source>
</evidence>
<sequence length="336" mass="36774">MRIIENTYGSDDNGLIWGYRFHPEQPAEPIGTEAAAAFLQEAPDDGSFLWLHFALSNQGTERYLRRALALPDAFHDSLHSEVGATRLELDDGALVAVIHDVLFDSSFDASDVGTTSLCIGPRLLVSARLRPLRSVDRLRADIRGGQPFRSPVELLAHLLRDQANVLGDILRKSTAQVDRIEDRLLASQVSTDRKALGALRRTLVRLQRLLAPEPAALFRLLNRPPAWISADDVIDLRQAAEEFSTVIADSAALVERVKLIQEELAALVNEQTSRTLFVLTVVTVLALPVNLVAGLFGMNVGGIPLAGHAHGFATVVTMLVLLTAVLAWFSFRPRGD</sequence>
<dbReference type="PANTHER" id="PTHR46494:SF3">
    <property type="entry name" value="ZINC TRANSPORT PROTEIN ZNTB"/>
    <property type="match status" value="1"/>
</dbReference>
<evidence type="ECO:0000256" key="10">
    <source>
        <dbReference type="ARBA" id="ARBA00023136"/>
    </source>
</evidence>
<keyword evidence="8 11" id="KW-1133">Transmembrane helix</keyword>
<dbReference type="InterPro" id="IPR045863">
    <property type="entry name" value="CorA_TM1_TM2"/>
</dbReference>
<dbReference type="SUPFAM" id="SSF143865">
    <property type="entry name" value="CorA soluble domain-like"/>
    <property type="match status" value="1"/>
</dbReference>
<evidence type="ECO:0000256" key="8">
    <source>
        <dbReference type="ARBA" id="ARBA00022989"/>
    </source>
</evidence>
<dbReference type="Gene3D" id="1.20.58.340">
    <property type="entry name" value="Magnesium transport protein CorA, transmembrane region"/>
    <property type="match status" value="2"/>
</dbReference>
<dbReference type="GO" id="GO:0000287">
    <property type="term" value="F:magnesium ion binding"/>
    <property type="evidence" value="ECO:0007669"/>
    <property type="project" value="TreeGrafter"/>
</dbReference>
<dbReference type="EMBL" id="LLXU01000076">
    <property type="protein sequence ID" value="KRG43255.1"/>
    <property type="molecule type" value="Genomic_DNA"/>
</dbReference>
<comment type="subcellular location">
    <subcellularLocation>
        <location evidence="1">Cell membrane</location>
        <topology evidence="1">Multi-pass membrane protein</topology>
    </subcellularLocation>
</comment>
<dbReference type="SUPFAM" id="SSF144083">
    <property type="entry name" value="Magnesium transport protein CorA, transmembrane region"/>
    <property type="match status" value="1"/>
</dbReference>
<feature type="transmembrane region" description="Helical" evidence="11">
    <location>
        <begin position="309"/>
        <end position="331"/>
    </location>
</feature>
<evidence type="ECO:0000256" key="3">
    <source>
        <dbReference type="ARBA" id="ARBA00022448"/>
    </source>
</evidence>
<keyword evidence="3" id="KW-0813">Transport</keyword>
<evidence type="ECO:0000256" key="7">
    <source>
        <dbReference type="ARBA" id="ARBA00022833"/>
    </source>
</evidence>
<feature type="transmembrane region" description="Helical" evidence="11">
    <location>
        <begin position="276"/>
        <end position="297"/>
    </location>
</feature>
<protein>
    <submittedName>
        <fullName evidence="12">Magnesium transporter CorA</fullName>
    </submittedName>
</protein>
<dbReference type="Gene3D" id="3.30.460.20">
    <property type="entry name" value="CorA soluble domain-like"/>
    <property type="match status" value="1"/>
</dbReference>
<evidence type="ECO:0000256" key="2">
    <source>
        <dbReference type="ARBA" id="ARBA00009765"/>
    </source>
</evidence>
<evidence type="ECO:0000256" key="4">
    <source>
        <dbReference type="ARBA" id="ARBA00022475"/>
    </source>
</evidence>
<dbReference type="GO" id="GO:0005886">
    <property type="term" value="C:plasma membrane"/>
    <property type="evidence" value="ECO:0007669"/>
    <property type="project" value="UniProtKB-SubCell"/>
</dbReference>
<keyword evidence="5" id="KW-0997">Cell inner membrane</keyword>
<dbReference type="GO" id="GO:0015087">
    <property type="term" value="F:cobalt ion transmembrane transporter activity"/>
    <property type="evidence" value="ECO:0007669"/>
    <property type="project" value="TreeGrafter"/>
</dbReference>
<comment type="similarity">
    <text evidence="2">Belongs to the CorA metal ion transporter (MIT) (TC 1.A.35) family.</text>
</comment>
<keyword evidence="10 11" id="KW-0472">Membrane</keyword>
<dbReference type="InterPro" id="IPR002523">
    <property type="entry name" value="MgTranspt_CorA/ZnTranspt_ZntB"/>
</dbReference>
<dbReference type="GO" id="GO:0015095">
    <property type="term" value="F:magnesium ion transmembrane transporter activity"/>
    <property type="evidence" value="ECO:0007669"/>
    <property type="project" value="TreeGrafter"/>
</dbReference>
<proteinExistence type="inferred from homology"/>
<dbReference type="InterPro" id="IPR045861">
    <property type="entry name" value="CorA_cytoplasmic_dom"/>
</dbReference>